<dbReference type="EMBL" id="BMND01000044">
    <property type="protein sequence ID" value="GGN62020.1"/>
    <property type="molecule type" value="Genomic_DNA"/>
</dbReference>
<evidence type="ECO:0000256" key="1">
    <source>
        <dbReference type="SAM" id="MobiDB-lite"/>
    </source>
</evidence>
<dbReference type="PROSITE" id="PS50943">
    <property type="entry name" value="HTH_CROC1"/>
    <property type="match status" value="1"/>
</dbReference>
<dbReference type="GeneID" id="301551844"/>
<dbReference type="InterPro" id="IPR027910">
    <property type="entry name" value="YdiL_sf"/>
</dbReference>
<dbReference type="Pfam" id="PF08965">
    <property type="entry name" value="Aca2_YdiL"/>
    <property type="match status" value="1"/>
</dbReference>
<dbReference type="InterPro" id="IPR015060">
    <property type="entry name" value="Aca2_YdiL-like"/>
</dbReference>
<organism evidence="3 4">
    <name type="scientific">Streptomyces kronopolitis</name>
    <dbReference type="NCBI Taxonomy" id="1612435"/>
    <lineage>
        <taxon>Bacteria</taxon>
        <taxon>Bacillati</taxon>
        <taxon>Actinomycetota</taxon>
        <taxon>Actinomycetes</taxon>
        <taxon>Kitasatosporales</taxon>
        <taxon>Streptomycetaceae</taxon>
        <taxon>Streptomyces</taxon>
    </lineage>
</organism>
<dbReference type="SMART" id="SM00530">
    <property type="entry name" value="HTH_XRE"/>
    <property type="match status" value="1"/>
</dbReference>
<dbReference type="InterPro" id="IPR001387">
    <property type="entry name" value="Cro/C1-type_HTH"/>
</dbReference>
<protein>
    <recommendedName>
        <fullName evidence="2">HTH cro/C1-type domain-containing protein</fullName>
    </recommendedName>
</protein>
<dbReference type="Proteomes" id="UP000600080">
    <property type="component" value="Unassembled WGS sequence"/>
</dbReference>
<name>A0ABQ2K2C1_9ACTN</name>
<feature type="domain" description="HTH cro/C1-type" evidence="2">
    <location>
        <begin position="214"/>
        <end position="246"/>
    </location>
</feature>
<sequence length="343" mass="37777">MSVRIIDCVTADELYRHYDGQSDAQDSYIELDLREGGTLLADYNSEIGNAVPGSVYHGFEIRYSIPALTAAAANRVMREIAPFAERMLADWEEKWDGNNHVAVLGEDAQAASEEIEEHLGCNEYGDGDDSQGFPGSDLVSAWDIDGATNGLEAEEYGITADTTDARLDEIERQILDDLAGVSESTVVVCHDLAGYLKGLRDDLADEDPLTAAELRIAREYLGMTGDQLAKVLGVNPRTLRSWEQGRDDVPGRIRPEIAELKASTDQAVADMVTAHNDSNDEPLLTYRNDEEFSAAQKAGLHQHWNRSASWHRQVTARAAAQTGARIDYAEETGEDEQSEKTQR</sequence>
<feature type="region of interest" description="Disordered" evidence="1">
    <location>
        <begin position="319"/>
        <end position="343"/>
    </location>
</feature>
<evidence type="ECO:0000313" key="3">
    <source>
        <dbReference type="EMBL" id="GGN62020.1"/>
    </source>
</evidence>
<comment type="caution">
    <text evidence="3">The sequence shown here is derived from an EMBL/GenBank/DDBJ whole genome shotgun (WGS) entry which is preliminary data.</text>
</comment>
<evidence type="ECO:0000259" key="2">
    <source>
        <dbReference type="PROSITE" id="PS50943"/>
    </source>
</evidence>
<reference evidence="4" key="1">
    <citation type="journal article" date="2019" name="Int. J. Syst. Evol. Microbiol.">
        <title>The Global Catalogue of Microorganisms (GCM) 10K type strain sequencing project: providing services to taxonomists for standard genome sequencing and annotation.</title>
        <authorList>
            <consortium name="The Broad Institute Genomics Platform"/>
            <consortium name="The Broad Institute Genome Sequencing Center for Infectious Disease"/>
            <person name="Wu L."/>
            <person name="Ma J."/>
        </authorList>
    </citation>
    <scope>NUCLEOTIDE SEQUENCE [LARGE SCALE GENOMIC DNA]</scope>
    <source>
        <strain evidence="4">CGMCC 4.7323</strain>
    </source>
</reference>
<gene>
    <name evidence="3" type="ORF">GCM10012285_61740</name>
</gene>
<dbReference type="Gene3D" id="1.10.3100.10">
    <property type="entry name" value="Putative cytoplasmic protein"/>
    <property type="match status" value="1"/>
</dbReference>
<proteinExistence type="predicted"/>
<dbReference type="SUPFAM" id="SSF47413">
    <property type="entry name" value="lambda repressor-like DNA-binding domains"/>
    <property type="match status" value="1"/>
</dbReference>
<evidence type="ECO:0000313" key="4">
    <source>
        <dbReference type="Proteomes" id="UP000600080"/>
    </source>
</evidence>
<dbReference type="CDD" id="cd00093">
    <property type="entry name" value="HTH_XRE"/>
    <property type="match status" value="1"/>
</dbReference>
<keyword evidence="4" id="KW-1185">Reference proteome</keyword>
<accession>A0ABQ2K2C1</accession>
<dbReference type="InterPro" id="IPR010982">
    <property type="entry name" value="Lambda_DNA-bd_dom_sf"/>
</dbReference>
<dbReference type="RefSeq" id="WP_189103673.1">
    <property type="nucleotide sequence ID" value="NZ_BMND01000044.1"/>
</dbReference>